<dbReference type="GO" id="GO:0005886">
    <property type="term" value="C:plasma membrane"/>
    <property type="evidence" value="ECO:0007669"/>
    <property type="project" value="TreeGrafter"/>
</dbReference>
<evidence type="ECO:0000313" key="8">
    <source>
        <dbReference type="EMBL" id="MCP3427012.1"/>
    </source>
</evidence>
<keyword evidence="5 6" id="KW-0472">Membrane</keyword>
<feature type="transmembrane region" description="Helical" evidence="6">
    <location>
        <begin position="53"/>
        <end position="69"/>
    </location>
</feature>
<comment type="similarity">
    <text evidence="2">Belongs to the GtrA family.</text>
</comment>
<feature type="transmembrane region" description="Helical" evidence="6">
    <location>
        <begin position="20"/>
        <end position="41"/>
    </location>
</feature>
<organism evidence="8 9">
    <name type="scientific">Rothia santali</name>
    <dbReference type="NCBI Taxonomy" id="2949643"/>
    <lineage>
        <taxon>Bacteria</taxon>
        <taxon>Bacillati</taxon>
        <taxon>Actinomycetota</taxon>
        <taxon>Actinomycetes</taxon>
        <taxon>Micrococcales</taxon>
        <taxon>Micrococcaceae</taxon>
        <taxon>Rothia</taxon>
    </lineage>
</organism>
<dbReference type="Proteomes" id="UP001139502">
    <property type="component" value="Unassembled WGS sequence"/>
</dbReference>
<evidence type="ECO:0000256" key="6">
    <source>
        <dbReference type="SAM" id="Phobius"/>
    </source>
</evidence>
<evidence type="ECO:0000256" key="2">
    <source>
        <dbReference type="ARBA" id="ARBA00009399"/>
    </source>
</evidence>
<evidence type="ECO:0000259" key="7">
    <source>
        <dbReference type="Pfam" id="PF04138"/>
    </source>
</evidence>
<sequence length="192" mass="21869">MSTVAEKVRGLWELFIKEVLKFGIVGGMAFIVNASVTWFLMSTWFQDDGHGKAKFIAGVIATIFSWIVNRMWTFREKRQENKWREAVQFAVVNLIGIAVESGCVLFTFHVLGMTSREASFVSGTIVGTVLGTIVRYFAYRFWVYGNARETKQSEEFTREERVGQFVDDATRIVTGKLPVDEVLKGARKRPDH</sequence>
<dbReference type="AlphaFoldDB" id="A0A9X2KIL2"/>
<protein>
    <submittedName>
        <fullName evidence="8">GtrA family protein</fullName>
    </submittedName>
</protein>
<keyword evidence="4 6" id="KW-1133">Transmembrane helix</keyword>
<dbReference type="PANTHER" id="PTHR38459">
    <property type="entry name" value="PROPHAGE BACTOPRENOL-LINKED GLUCOSE TRANSLOCASE HOMOLOG"/>
    <property type="match status" value="1"/>
</dbReference>
<feature type="transmembrane region" description="Helical" evidence="6">
    <location>
        <begin position="90"/>
        <end position="112"/>
    </location>
</feature>
<accession>A0A9X2KIL2</accession>
<keyword evidence="9" id="KW-1185">Reference proteome</keyword>
<evidence type="ECO:0000256" key="1">
    <source>
        <dbReference type="ARBA" id="ARBA00004141"/>
    </source>
</evidence>
<comment type="caution">
    <text evidence="8">The sequence shown here is derived from an EMBL/GenBank/DDBJ whole genome shotgun (WGS) entry which is preliminary data.</text>
</comment>
<comment type="subcellular location">
    <subcellularLocation>
        <location evidence="1">Membrane</location>
        <topology evidence="1">Multi-pass membrane protein</topology>
    </subcellularLocation>
</comment>
<feature type="transmembrane region" description="Helical" evidence="6">
    <location>
        <begin position="118"/>
        <end position="138"/>
    </location>
</feature>
<dbReference type="InterPro" id="IPR007267">
    <property type="entry name" value="GtrA_DPMS_TM"/>
</dbReference>
<dbReference type="EMBL" id="JANAFB010000046">
    <property type="protein sequence ID" value="MCP3427012.1"/>
    <property type="molecule type" value="Genomic_DNA"/>
</dbReference>
<dbReference type="RefSeq" id="WP_254168558.1">
    <property type="nucleotide sequence ID" value="NZ_JANAFB010000046.1"/>
</dbReference>
<dbReference type="Pfam" id="PF04138">
    <property type="entry name" value="GtrA_DPMS_TM"/>
    <property type="match status" value="1"/>
</dbReference>
<gene>
    <name evidence="8" type="ORF">NBM05_13580</name>
</gene>
<dbReference type="GO" id="GO:0000271">
    <property type="term" value="P:polysaccharide biosynthetic process"/>
    <property type="evidence" value="ECO:0007669"/>
    <property type="project" value="InterPro"/>
</dbReference>
<reference evidence="8" key="1">
    <citation type="submission" date="2022-06" db="EMBL/GenBank/DDBJ databases">
        <title>Rothia sp. isolated from sandalwood seedling.</title>
        <authorList>
            <person name="Tuikhar N."/>
            <person name="Kirdat K."/>
            <person name="Thorat V."/>
            <person name="Swetha P."/>
            <person name="Padma S."/>
            <person name="Sundararaj R."/>
            <person name="Yadav A."/>
        </authorList>
    </citation>
    <scope>NUCLEOTIDE SEQUENCE</scope>
    <source>
        <strain evidence="8">AR01</strain>
    </source>
</reference>
<dbReference type="InterPro" id="IPR051401">
    <property type="entry name" value="GtrA_CellWall_Glycosyl"/>
</dbReference>
<evidence type="ECO:0000256" key="4">
    <source>
        <dbReference type="ARBA" id="ARBA00022989"/>
    </source>
</evidence>
<evidence type="ECO:0000313" key="9">
    <source>
        <dbReference type="Proteomes" id="UP001139502"/>
    </source>
</evidence>
<evidence type="ECO:0000256" key="5">
    <source>
        <dbReference type="ARBA" id="ARBA00023136"/>
    </source>
</evidence>
<proteinExistence type="inferred from homology"/>
<feature type="domain" description="GtrA/DPMS transmembrane" evidence="7">
    <location>
        <begin position="21"/>
        <end position="143"/>
    </location>
</feature>
<evidence type="ECO:0000256" key="3">
    <source>
        <dbReference type="ARBA" id="ARBA00022692"/>
    </source>
</evidence>
<dbReference type="PANTHER" id="PTHR38459:SF1">
    <property type="entry name" value="PROPHAGE BACTOPRENOL-LINKED GLUCOSE TRANSLOCASE HOMOLOG"/>
    <property type="match status" value="1"/>
</dbReference>
<keyword evidence="3 6" id="KW-0812">Transmembrane</keyword>
<name>A0A9X2KIL2_9MICC</name>